<evidence type="ECO:0000256" key="2">
    <source>
        <dbReference type="ARBA" id="ARBA00022475"/>
    </source>
</evidence>
<evidence type="ECO:0000256" key="6">
    <source>
        <dbReference type="SAM" id="Phobius"/>
    </source>
</evidence>
<reference evidence="8 9" key="1">
    <citation type="submission" date="2012-11" db="EMBL/GenBank/DDBJ databases">
        <title>Whole genome sequence of Gluconacetobacter europaeus NBRC3261.</title>
        <authorList>
            <person name="Azuma Y."/>
            <person name="Higashiura N."/>
            <person name="Hirakawa H."/>
            <person name="Matsushita K."/>
        </authorList>
    </citation>
    <scope>NUCLEOTIDE SEQUENCE [LARGE SCALE GENOMIC DNA]</scope>
    <source>
        <strain evidence="8 9">NBRC 3261</strain>
    </source>
</reference>
<dbReference type="Proteomes" id="UP000032675">
    <property type="component" value="Unassembled WGS sequence"/>
</dbReference>
<dbReference type="InterPro" id="IPR050545">
    <property type="entry name" value="Mycobact_MmpL"/>
</dbReference>
<feature type="transmembrane region" description="Helical" evidence="6">
    <location>
        <begin position="804"/>
        <end position="824"/>
    </location>
</feature>
<dbReference type="Gene3D" id="1.20.1640.10">
    <property type="entry name" value="Multidrug efflux transporter AcrB transmembrane domain"/>
    <property type="match status" value="2"/>
</dbReference>
<dbReference type="EMBL" id="BANI01000050">
    <property type="protein sequence ID" value="GAN96225.1"/>
    <property type="molecule type" value="Genomic_DNA"/>
</dbReference>
<feature type="transmembrane region" description="Helical" evidence="6">
    <location>
        <begin position="712"/>
        <end position="735"/>
    </location>
</feature>
<organism evidence="8 9">
    <name type="scientific">Komagataeibacter europaeus NBRC 3261</name>
    <dbReference type="NCBI Taxonomy" id="1234669"/>
    <lineage>
        <taxon>Bacteria</taxon>
        <taxon>Pseudomonadati</taxon>
        <taxon>Pseudomonadota</taxon>
        <taxon>Alphaproteobacteria</taxon>
        <taxon>Acetobacterales</taxon>
        <taxon>Acetobacteraceae</taxon>
        <taxon>Komagataeibacter</taxon>
    </lineage>
</organism>
<dbReference type="PANTHER" id="PTHR33406:SF13">
    <property type="entry name" value="MEMBRANE PROTEIN YDFJ"/>
    <property type="match status" value="1"/>
</dbReference>
<proteinExistence type="predicted"/>
<keyword evidence="4 6" id="KW-1133">Transmembrane helix</keyword>
<dbReference type="GO" id="GO:0005886">
    <property type="term" value="C:plasma membrane"/>
    <property type="evidence" value="ECO:0007669"/>
    <property type="project" value="UniProtKB-SubCell"/>
</dbReference>
<dbReference type="InterPro" id="IPR017841">
    <property type="entry name" value="Hopanoid_biosynth_HpnN"/>
</dbReference>
<feature type="transmembrane region" description="Helical" evidence="6">
    <location>
        <begin position="458"/>
        <end position="478"/>
    </location>
</feature>
<protein>
    <recommendedName>
        <fullName evidence="7">Membrane transport protein MMPL domain-containing protein</fullName>
    </recommendedName>
</protein>
<dbReference type="NCBIfam" id="TIGR03480">
    <property type="entry name" value="HpnN"/>
    <property type="match status" value="1"/>
</dbReference>
<gene>
    <name evidence="8" type="ORF">Geu3261_0056_002</name>
</gene>
<feature type="transmembrane region" description="Helical" evidence="6">
    <location>
        <begin position="768"/>
        <end position="792"/>
    </location>
</feature>
<dbReference type="RefSeq" id="WP_010509468.1">
    <property type="nucleotide sequence ID" value="NZ_BANI01000050.1"/>
</dbReference>
<feature type="transmembrane region" description="Helical" evidence="6">
    <location>
        <begin position="299"/>
        <end position="321"/>
    </location>
</feature>
<dbReference type="SUPFAM" id="SSF82866">
    <property type="entry name" value="Multidrug efflux transporter AcrB transmembrane domain"/>
    <property type="match status" value="2"/>
</dbReference>
<feature type="domain" description="Membrane transport protein MMPL" evidence="7">
    <location>
        <begin position="233"/>
        <end position="429"/>
    </location>
</feature>
<evidence type="ECO:0000256" key="3">
    <source>
        <dbReference type="ARBA" id="ARBA00022692"/>
    </source>
</evidence>
<feature type="transmembrane region" description="Helical" evidence="6">
    <location>
        <begin position="742"/>
        <end position="762"/>
    </location>
</feature>
<evidence type="ECO:0000256" key="1">
    <source>
        <dbReference type="ARBA" id="ARBA00004651"/>
    </source>
</evidence>
<name>A0A0D6PZS7_KOMEU</name>
<evidence type="ECO:0000313" key="9">
    <source>
        <dbReference type="Proteomes" id="UP000032675"/>
    </source>
</evidence>
<dbReference type="AlphaFoldDB" id="A0A0D6PZS7"/>
<comment type="caution">
    <text evidence="8">The sequence shown here is derived from an EMBL/GenBank/DDBJ whole genome shotgun (WGS) entry which is preliminary data.</text>
</comment>
<feature type="transmembrane region" description="Helical" evidence="6">
    <location>
        <begin position="836"/>
        <end position="856"/>
    </location>
</feature>
<evidence type="ECO:0000259" key="7">
    <source>
        <dbReference type="Pfam" id="PF03176"/>
    </source>
</evidence>
<feature type="transmembrane region" description="Helical" evidence="6">
    <location>
        <begin position="404"/>
        <end position="427"/>
    </location>
</feature>
<dbReference type="Pfam" id="PF03176">
    <property type="entry name" value="MMPL"/>
    <property type="match status" value="2"/>
</dbReference>
<keyword evidence="2" id="KW-1003">Cell membrane</keyword>
<feature type="transmembrane region" description="Helical" evidence="6">
    <location>
        <begin position="327"/>
        <end position="345"/>
    </location>
</feature>
<evidence type="ECO:0000256" key="5">
    <source>
        <dbReference type="ARBA" id="ARBA00023136"/>
    </source>
</evidence>
<evidence type="ECO:0000256" key="4">
    <source>
        <dbReference type="ARBA" id="ARBA00022989"/>
    </source>
</evidence>
<feature type="transmembrane region" description="Helical" evidence="6">
    <location>
        <begin position="379"/>
        <end position="398"/>
    </location>
</feature>
<feature type="transmembrane region" description="Helical" evidence="6">
    <location>
        <begin position="274"/>
        <end position="292"/>
    </location>
</feature>
<dbReference type="InterPro" id="IPR004869">
    <property type="entry name" value="MMPL_dom"/>
</dbReference>
<accession>A0A0D6PZS7</accession>
<keyword evidence="5 6" id="KW-0472">Membrane</keyword>
<dbReference type="PANTHER" id="PTHR33406">
    <property type="entry name" value="MEMBRANE PROTEIN MJ1562-RELATED"/>
    <property type="match status" value="1"/>
</dbReference>
<evidence type="ECO:0000313" key="8">
    <source>
        <dbReference type="EMBL" id="GAN96225.1"/>
    </source>
</evidence>
<comment type="subcellular location">
    <subcellularLocation>
        <location evidence="1">Cell membrane</location>
        <topology evidence="1">Multi-pass membrane protein</topology>
    </subcellularLocation>
</comment>
<keyword evidence="3 6" id="KW-0812">Transmembrane</keyword>
<feature type="domain" description="Membrane transport protein MMPL" evidence="7">
    <location>
        <begin position="625"/>
        <end position="856"/>
    </location>
</feature>
<sequence>MLSVPLGRLVAFCSRRAIAVVLAFACLIAGATYASYALLGVTTDTGTMFSASLDWKKRSDEMGRLFPQKQDQLVAVIDAALPEEAQQTALALAAKLRDDHDHFNYVTTPQTDPYLVRNGLMFLDPKALERVLNTTITAQPFLSELAADPSGRGLFNALNLIALGISQGQADLGPFHAALDGFATTLQHSVSDTPEPLSWERLLAGDLADLGGKYQFVVTQPKLDYDSFQPGGAASDAIRNAANDLPFVKSGRAHVHITGDTQIADEEFATVAEGMVAGLLGSLVLVTLWLILAVHTWRIIIPIIITLVSGLLLTTGFAAIVVGKLNLISVAFAILFVGIAVDFAIQFSVRFRAQALPDGSSPGLLEALEQTGNETGHQILVAAMATSAGFLAFTPTAFVGVAQLGLIAGFGMLFAFICTLTLLPALLRLFRPTSGHGKIGFAFARPIDVAIRHHRRPILGAFVVIALVGVALVPRLTFDADPLHTKNPRSEGMVTLGMLMSEPQYSPYTVDVLMPNLDQAAAMSDKLSDLPMVHDALWLGSLVPTDQKTKLPLIQDAANIMLPTLLVPNPRPAPNADDLRTAAAKTAAALGGVMDKLPANDPLRRIQSALAHLSQADDQRVLATNEALVRFLPMQLNMLRDMLQVKPVAISDVPAQLAHDYLLPDGRALVEVHPTKEMKGNRALHTYVDEIQKVAPMAAGSAIDIVQSAATMVHAFVTAAAAAIVMIAIILAVALRKLLDTALVLAPLLLSALMTVILIIVVPEQLNFANIIALPLLLGVGVSFNIYFVMNWRAGIRLPLSSPTARAVLFSALTTGTAFGSLAASHHPGTASMGRLLLLSLACTLVATLIFVPALLPKRPIDEE</sequence>